<proteinExistence type="inferred from homology"/>
<evidence type="ECO:0000256" key="2">
    <source>
        <dbReference type="ARBA" id="ARBA00006247"/>
    </source>
</evidence>
<dbReference type="InterPro" id="IPR011650">
    <property type="entry name" value="Peptidase_M20_dimer"/>
</dbReference>
<dbReference type="SUPFAM" id="SSF55031">
    <property type="entry name" value="Bacterial exopeptidase dimerisation domain"/>
    <property type="match status" value="1"/>
</dbReference>
<dbReference type="GO" id="GO:0046872">
    <property type="term" value="F:metal ion binding"/>
    <property type="evidence" value="ECO:0007669"/>
    <property type="project" value="UniProtKB-KW"/>
</dbReference>
<dbReference type="InterPro" id="IPR036264">
    <property type="entry name" value="Bact_exopeptidase_dim_dom"/>
</dbReference>
<comment type="cofactor">
    <cofactor evidence="1">
        <name>Zn(2+)</name>
        <dbReference type="ChEBI" id="CHEBI:29105"/>
    </cofactor>
</comment>
<evidence type="ECO:0000313" key="7">
    <source>
        <dbReference type="EMBL" id="MEH1547733.1"/>
    </source>
</evidence>
<dbReference type="PROSITE" id="PS00759">
    <property type="entry name" value="ARGE_DAPE_CPG2_2"/>
    <property type="match status" value="1"/>
</dbReference>
<dbReference type="InterPro" id="IPR002933">
    <property type="entry name" value="Peptidase_M20"/>
</dbReference>
<feature type="domain" description="Peptidase M20 dimerisation" evidence="6">
    <location>
        <begin position="211"/>
        <end position="338"/>
    </location>
</feature>
<comment type="similarity">
    <text evidence="2">Belongs to the peptidase M20A family.</text>
</comment>
<evidence type="ECO:0000256" key="5">
    <source>
        <dbReference type="ARBA" id="ARBA00022833"/>
    </source>
</evidence>
<evidence type="ECO:0000256" key="4">
    <source>
        <dbReference type="ARBA" id="ARBA00022801"/>
    </source>
</evidence>
<dbReference type="FunFam" id="1.10.150.900:FF:000002">
    <property type="entry name" value="M20/M25/M40 family peptidase"/>
    <property type="match status" value="1"/>
</dbReference>
<reference evidence="7" key="2">
    <citation type="submission" date="2024-02" db="EMBL/GenBank/DDBJ databases">
        <title>Bacterial skin colonization with Propionibacterium avidum as a risk factor for Periprosthetic Joint Infections - a single-center prospective study.</title>
        <authorList>
            <person name="Achermann Y."/>
        </authorList>
    </citation>
    <scope>NUCLEOTIDE SEQUENCE</scope>
    <source>
        <strain evidence="7">PAVI-2017310195</strain>
    </source>
</reference>
<organism evidence="8 9">
    <name type="scientific">Cutibacterium avidum</name>
    <dbReference type="NCBI Taxonomy" id="33010"/>
    <lineage>
        <taxon>Bacteria</taxon>
        <taxon>Bacillati</taxon>
        <taxon>Actinomycetota</taxon>
        <taxon>Actinomycetes</taxon>
        <taxon>Propionibacteriales</taxon>
        <taxon>Propionibacteriaceae</taxon>
        <taxon>Cutibacterium</taxon>
    </lineage>
</organism>
<name>A0A3E2DLU7_9ACTN</name>
<sequence length="454" mass="49179">MSDLFSMPLEDLVDGPNSPQTEVVDICSRMIQIDSQNFGPQDARGEVDMCRYVSELLEEIGVDVSIYESEPSRATLVAEWAPEGTDMSRPALLLHGHSDTVPFEAEDWAHHPLSGEVHDNCMWGRGAIDMKGFLAMVLSAIRARHRRGEVPSRPIRFIMFADEEASGTLGSTWLGANHPEIFDGVTEAISEVGGFSLTTPGGKRVYVVQSAEKGLWWFRMSATGRAGHGSMRNPDNAVSHLLEALSRIDSHQWPDLGHPVQEEFLAKVSEMWGLTIDRDDLESCLAPIGPLSRMVAACCSHNVTTTVLSAGYKVNVVPTRASAEIDARFIPGSEEEMISTIKSLAGPGIDFETISLKPAAAAPFEGSAVDAIRHAIDAEDPGAVVLPYLNSAGTDAKGFAVLPDGRRINCYGCTPLRLPADFDFISLFHGVDERVPVGSLVFGAKVVDHILQEA</sequence>
<dbReference type="PANTHER" id="PTHR43808:SF8">
    <property type="entry name" value="PEPTIDASE M20 DIMERISATION DOMAIN-CONTAINING PROTEIN"/>
    <property type="match status" value="1"/>
</dbReference>
<evidence type="ECO:0000259" key="6">
    <source>
        <dbReference type="Pfam" id="PF07687"/>
    </source>
</evidence>
<dbReference type="Gene3D" id="3.30.70.360">
    <property type="match status" value="1"/>
</dbReference>
<comment type="caution">
    <text evidence="8">The sequence shown here is derived from an EMBL/GenBank/DDBJ whole genome shotgun (WGS) entry which is preliminary data.</text>
</comment>
<accession>A0A3E2DLU7</accession>
<dbReference type="InterPro" id="IPR050072">
    <property type="entry name" value="Peptidase_M20A"/>
</dbReference>
<dbReference type="Gene3D" id="3.40.630.10">
    <property type="entry name" value="Zn peptidases"/>
    <property type="match status" value="1"/>
</dbReference>
<evidence type="ECO:0000313" key="8">
    <source>
        <dbReference type="EMBL" id="RFT46357.1"/>
    </source>
</evidence>
<dbReference type="EMBL" id="JBAKUA010000027">
    <property type="protein sequence ID" value="MEH1547733.1"/>
    <property type="molecule type" value="Genomic_DNA"/>
</dbReference>
<dbReference type="Proteomes" id="UP001309299">
    <property type="component" value="Unassembled WGS sequence"/>
</dbReference>
<dbReference type="InterPro" id="IPR001261">
    <property type="entry name" value="ArgE/DapE_CS"/>
</dbReference>
<dbReference type="NCBIfam" id="NF005913">
    <property type="entry name" value="PRK07906.1"/>
    <property type="match status" value="1"/>
</dbReference>
<evidence type="ECO:0000256" key="1">
    <source>
        <dbReference type="ARBA" id="ARBA00001947"/>
    </source>
</evidence>
<dbReference type="Pfam" id="PF07687">
    <property type="entry name" value="M20_dimer"/>
    <property type="match status" value="1"/>
</dbReference>
<dbReference type="Proteomes" id="UP000259211">
    <property type="component" value="Unassembled WGS sequence"/>
</dbReference>
<evidence type="ECO:0000313" key="9">
    <source>
        <dbReference type="Proteomes" id="UP000259211"/>
    </source>
</evidence>
<dbReference type="Pfam" id="PF01546">
    <property type="entry name" value="Peptidase_M20"/>
    <property type="match status" value="1"/>
</dbReference>
<keyword evidence="5" id="KW-0862">Zinc</keyword>
<gene>
    <name evidence="8" type="ORF">CHT91_02020</name>
    <name evidence="7" type="ORF">V7F78_12165</name>
</gene>
<dbReference type="GO" id="GO:0016787">
    <property type="term" value="F:hydrolase activity"/>
    <property type="evidence" value="ECO:0007669"/>
    <property type="project" value="UniProtKB-KW"/>
</dbReference>
<dbReference type="Gene3D" id="1.10.150.900">
    <property type="match status" value="1"/>
</dbReference>
<dbReference type="PANTHER" id="PTHR43808">
    <property type="entry name" value="ACETYLORNITHINE DEACETYLASE"/>
    <property type="match status" value="1"/>
</dbReference>
<dbReference type="RefSeq" id="WP_065674189.1">
    <property type="nucleotide sequence ID" value="NZ_AP024308.1"/>
</dbReference>
<dbReference type="EMBL" id="NOWI01000002">
    <property type="protein sequence ID" value="RFT46357.1"/>
    <property type="molecule type" value="Genomic_DNA"/>
</dbReference>
<protein>
    <submittedName>
        <fullName evidence="7">M20/M25/M40 family metallo-hydrolase</fullName>
    </submittedName>
</protein>
<evidence type="ECO:0000256" key="3">
    <source>
        <dbReference type="ARBA" id="ARBA00022723"/>
    </source>
</evidence>
<dbReference type="AlphaFoldDB" id="A0A3E2DLU7"/>
<keyword evidence="4" id="KW-0378">Hydrolase</keyword>
<dbReference type="PROSITE" id="PS00758">
    <property type="entry name" value="ARGE_DAPE_CPG2_1"/>
    <property type="match status" value="1"/>
</dbReference>
<dbReference type="SUPFAM" id="SSF53187">
    <property type="entry name" value="Zn-dependent exopeptidases"/>
    <property type="match status" value="1"/>
</dbReference>
<keyword evidence="3" id="KW-0479">Metal-binding</keyword>
<reference evidence="8 9" key="1">
    <citation type="submission" date="2017-07" db="EMBL/GenBank/DDBJ databases">
        <authorList>
            <person name="Sun Z.S."/>
            <person name="Albrecht U."/>
            <person name="Echele G."/>
            <person name="Lee C.C."/>
        </authorList>
    </citation>
    <scope>NUCLEOTIDE SEQUENCE [LARGE SCALE GENOMIC DNA]</scope>
    <source>
        <strain evidence="8 9">P16-029</strain>
    </source>
</reference>